<protein>
    <recommendedName>
        <fullName evidence="5">Putative 3-methyladenine DNA glycosylase</fullName>
        <ecNumber evidence="5">3.2.2.-</ecNumber>
    </recommendedName>
</protein>
<name>A0A2M6YRW3_9BACT</name>
<evidence type="ECO:0000256" key="4">
    <source>
        <dbReference type="ARBA" id="ARBA00023204"/>
    </source>
</evidence>
<dbReference type="GO" id="GO:0003905">
    <property type="term" value="F:alkylbase DNA N-glycosylase activity"/>
    <property type="evidence" value="ECO:0007669"/>
    <property type="project" value="InterPro"/>
</dbReference>
<evidence type="ECO:0000313" key="7">
    <source>
        <dbReference type="Proteomes" id="UP000229502"/>
    </source>
</evidence>
<dbReference type="GO" id="GO:0006284">
    <property type="term" value="P:base-excision repair"/>
    <property type="evidence" value="ECO:0007669"/>
    <property type="project" value="InterPro"/>
</dbReference>
<dbReference type="EC" id="3.2.2.-" evidence="5"/>
<accession>A0A2M6YRW3</accession>
<comment type="caution">
    <text evidence="6">The sequence shown here is derived from an EMBL/GenBank/DDBJ whole genome shotgun (WGS) entry which is preliminary data.</text>
</comment>
<keyword evidence="4 5" id="KW-0234">DNA repair</keyword>
<dbReference type="HAMAP" id="MF_00527">
    <property type="entry name" value="3MGH"/>
    <property type="match status" value="1"/>
</dbReference>
<dbReference type="InterPro" id="IPR003180">
    <property type="entry name" value="MPG"/>
</dbReference>
<dbReference type="InterPro" id="IPR036995">
    <property type="entry name" value="MPG_sf"/>
</dbReference>
<dbReference type="InterPro" id="IPR011034">
    <property type="entry name" value="Formyl_transferase-like_C_sf"/>
</dbReference>
<dbReference type="GO" id="GO:0003677">
    <property type="term" value="F:DNA binding"/>
    <property type="evidence" value="ECO:0007669"/>
    <property type="project" value="InterPro"/>
</dbReference>
<dbReference type="FunFam" id="3.10.300.10:FF:000001">
    <property type="entry name" value="Putative 3-methyladenine DNA glycosylase"/>
    <property type="match status" value="1"/>
</dbReference>
<evidence type="ECO:0000313" key="6">
    <source>
        <dbReference type="EMBL" id="PIU36221.1"/>
    </source>
</evidence>
<keyword evidence="3 5" id="KW-0378">Hydrolase</keyword>
<keyword evidence="2 5" id="KW-0227">DNA damage</keyword>
<comment type="similarity">
    <text evidence="1 5">Belongs to the DNA glycosylase MPG family.</text>
</comment>
<evidence type="ECO:0000256" key="1">
    <source>
        <dbReference type="ARBA" id="ARBA00009232"/>
    </source>
</evidence>
<organism evidence="6 7">
    <name type="scientific">Candidatus Shapirobacteria bacterium CG07_land_8_20_14_0_80_39_18</name>
    <dbReference type="NCBI Taxonomy" id="1974882"/>
    <lineage>
        <taxon>Bacteria</taxon>
        <taxon>Candidatus Shapironibacteriota</taxon>
    </lineage>
</organism>
<dbReference type="Pfam" id="PF02245">
    <property type="entry name" value="Pur_DNA_glyco"/>
    <property type="match status" value="1"/>
</dbReference>
<evidence type="ECO:0000256" key="2">
    <source>
        <dbReference type="ARBA" id="ARBA00022763"/>
    </source>
</evidence>
<sequence>MSLDVFDRKFYNRKTVEVARDLLGKLLVRKVEGQIIVGKIVEVEAYIGTNDPAAHASAGLTKRTEVLFGEPGHAYIFSIHGYNCLNVVAEEIGSPGCVLVRALEPVCGSVVMKKLRGRNVSDVELANGPGKLCRTFRIDLSFNGIDLASQESELIICDNKDAEEVEIETTRRIGITKAADWELRFTIKGNKFISR</sequence>
<dbReference type="SUPFAM" id="SSF50486">
    <property type="entry name" value="FMT C-terminal domain-like"/>
    <property type="match status" value="1"/>
</dbReference>
<dbReference type="Proteomes" id="UP000229502">
    <property type="component" value="Unassembled WGS sequence"/>
</dbReference>
<dbReference type="CDD" id="cd00540">
    <property type="entry name" value="AAG"/>
    <property type="match status" value="1"/>
</dbReference>
<gene>
    <name evidence="6" type="ORF">COT03_00535</name>
</gene>
<dbReference type="EMBL" id="PEWZ01000031">
    <property type="protein sequence ID" value="PIU36221.1"/>
    <property type="molecule type" value="Genomic_DNA"/>
</dbReference>
<evidence type="ECO:0000256" key="5">
    <source>
        <dbReference type="HAMAP-Rule" id="MF_00527"/>
    </source>
</evidence>
<dbReference type="PANTHER" id="PTHR10429">
    <property type="entry name" value="DNA-3-METHYLADENINE GLYCOSYLASE"/>
    <property type="match status" value="1"/>
</dbReference>
<reference evidence="7" key="1">
    <citation type="submission" date="2017-09" db="EMBL/GenBank/DDBJ databases">
        <title>Depth-based differentiation of microbial function through sediment-hosted aquifers and enrichment of novel symbionts in the deep terrestrial subsurface.</title>
        <authorList>
            <person name="Probst A.J."/>
            <person name="Ladd B."/>
            <person name="Jarett J.K."/>
            <person name="Geller-Mcgrath D.E."/>
            <person name="Sieber C.M.K."/>
            <person name="Emerson J.B."/>
            <person name="Anantharaman K."/>
            <person name="Thomas B.C."/>
            <person name="Malmstrom R."/>
            <person name="Stieglmeier M."/>
            <person name="Klingl A."/>
            <person name="Woyke T."/>
            <person name="Ryan C.M."/>
            <person name="Banfield J.F."/>
        </authorList>
    </citation>
    <scope>NUCLEOTIDE SEQUENCE [LARGE SCALE GENOMIC DNA]</scope>
</reference>
<dbReference type="NCBIfam" id="TIGR00567">
    <property type="entry name" value="3mg"/>
    <property type="match status" value="1"/>
</dbReference>
<evidence type="ECO:0000256" key="3">
    <source>
        <dbReference type="ARBA" id="ARBA00022801"/>
    </source>
</evidence>
<dbReference type="PANTHER" id="PTHR10429:SF0">
    <property type="entry name" value="DNA-3-METHYLADENINE GLYCOSYLASE"/>
    <property type="match status" value="1"/>
</dbReference>
<dbReference type="NCBIfam" id="NF002003">
    <property type="entry name" value="PRK00802.1-3"/>
    <property type="match status" value="1"/>
</dbReference>
<proteinExistence type="inferred from homology"/>
<dbReference type="AlphaFoldDB" id="A0A2M6YRW3"/>
<dbReference type="Gene3D" id="3.10.300.10">
    <property type="entry name" value="Methylpurine-DNA glycosylase (MPG)"/>
    <property type="match status" value="1"/>
</dbReference>